<feature type="binding site" evidence="7">
    <location>
        <position position="85"/>
    </location>
    <ligand>
        <name>tRNA</name>
        <dbReference type="ChEBI" id="CHEBI:17843"/>
    </ligand>
</feature>
<dbReference type="Proteomes" id="UP001597049">
    <property type="component" value="Unassembled WGS sequence"/>
</dbReference>
<keyword evidence="11" id="KW-1185">Reference proteome</keyword>
<proteinExistence type="inferred from homology"/>
<dbReference type="EC" id="3.1.1.29" evidence="1 7"/>
<feature type="binding site" evidence="7">
    <location>
        <position position="133"/>
    </location>
    <ligand>
        <name>tRNA</name>
        <dbReference type="ChEBI" id="CHEBI:17843"/>
    </ligand>
</feature>
<dbReference type="HAMAP" id="MF_00083">
    <property type="entry name" value="Pept_tRNA_hydro_bact"/>
    <property type="match status" value="1"/>
</dbReference>
<comment type="function">
    <text evidence="7">Hydrolyzes ribosome-free peptidyl-tRNAs (with 1 or more amino acids incorporated), which drop off the ribosome during protein synthesis, or as a result of ribosome stalling.</text>
</comment>
<protein>
    <recommendedName>
        <fullName evidence="6 7">Peptidyl-tRNA hydrolase</fullName>
        <shortName evidence="7">Pth</shortName>
        <ecNumber evidence="1 7">3.1.1.29</ecNumber>
    </recommendedName>
</protein>
<feature type="active site" description="Proton acceptor" evidence="7">
    <location>
        <position position="41"/>
    </location>
</feature>
<comment type="subcellular location">
    <subcellularLocation>
        <location evidence="7">Cytoplasm</location>
    </subcellularLocation>
</comment>
<feature type="site" description="Stabilizes the basic form of H active site to accept a proton" evidence="7">
    <location>
        <position position="112"/>
    </location>
</feature>
<evidence type="ECO:0000256" key="9">
    <source>
        <dbReference type="RuleBase" id="RU004320"/>
    </source>
</evidence>
<dbReference type="InterPro" id="IPR036416">
    <property type="entry name" value="Pept_tRNA_hydro_sf"/>
</dbReference>
<evidence type="ECO:0000256" key="6">
    <source>
        <dbReference type="ARBA" id="ARBA00050038"/>
    </source>
</evidence>
<dbReference type="SUPFAM" id="SSF53178">
    <property type="entry name" value="Peptidyl-tRNA hydrolase-like"/>
    <property type="match status" value="1"/>
</dbReference>
<evidence type="ECO:0000256" key="2">
    <source>
        <dbReference type="ARBA" id="ARBA00022555"/>
    </source>
</evidence>
<comment type="catalytic activity">
    <reaction evidence="7 8">
        <text>an N-acyl-L-alpha-aminoacyl-tRNA + H2O = an N-acyl-L-amino acid + a tRNA + H(+)</text>
        <dbReference type="Rhea" id="RHEA:54448"/>
        <dbReference type="Rhea" id="RHEA-COMP:10123"/>
        <dbReference type="Rhea" id="RHEA-COMP:13883"/>
        <dbReference type="ChEBI" id="CHEBI:15377"/>
        <dbReference type="ChEBI" id="CHEBI:15378"/>
        <dbReference type="ChEBI" id="CHEBI:59874"/>
        <dbReference type="ChEBI" id="CHEBI:78442"/>
        <dbReference type="ChEBI" id="CHEBI:138191"/>
        <dbReference type="EC" id="3.1.1.29"/>
    </reaction>
</comment>
<comment type="function">
    <text evidence="7">Catalyzes the release of premature peptidyl moieties from peptidyl-tRNA molecules trapped in stalled 50S ribosomal subunits, and thus maintains levels of free tRNAs and 50S ribosomes.</text>
</comment>
<keyword evidence="3 7" id="KW-0378">Hydrolase</keyword>
<comment type="similarity">
    <text evidence="5 7 9">Belongs to the PTH family.</text>
</comment>
<dbReference type="Pfam" id="PF01195">
    <property type="entry name" value="Pept_tRNA_hydro"/>
    <property type="match status" value="1"/>
</dbReference>
<reference evidence="11" key="1">
    <citation type="journal article" date="2019" name="Int. J. Syst. Evol. Microbiol.">
        <title>The Global Catalogue of Microorganisms (GCM) 10K type strain sequencing project: providing services to taxonomists for standard genome sequencing and annotation.</title>
        <authorList>
            <consortium name="The Broad Institute Genomics Platform"/>
            <consortium name="The Broad Institute Genome Sequencing Center for Infectious Disease"/>
            <person name="Wu L."/>
            <person name="Ma J."/>
        </authorList>
    </citation>
    <scope>NUCLEOTIDE SEQUENCE [LARGE SCALE GENOMIC DNA]</scope>
    <source>
        <strain evidence="11">CCUG 56752</strain>
    </source>
</reference>
<evidence type="ECO:0000256" key="4">
    <source>
        <dbReference type="ARBA" id="ARBA00022884"/>
    </source>
</evidence>
<dbReference type="EMBL" id="JBHTIV010000005">
    <property type="protein sequence ID" value="MFD0931506.1"/>
    <property type="molecule type" value="Genomic_DNA"/>
</dbReference>
<dbReference type="Gene3D" id="3.40.50.1470">
    <property type="entry name" value="Peptidyl-tRNA hydrolase"/>
    <property type="match status" value="1"/>
</dbReference>
<comment type="subunit">
    <text evidence="7">Monomer.</text>
</comment>
<keyword evidence="2 7" id="KW-0820">tRNA-binding</keyword>
<evidence type="ECO:0000256" key="5">
    <source>
        <dbReference type="ARBA" id="ARBA00038063"/>
    </source>
</evidence>
<dbReference type="PANTHER" id="PTHR17224">
    <property type="entry name" value="PEPTIDYL-TRNA HYDROLASE"/>
    <property type="match status" value="1"/>
</dbReference>
<organism evidence="10 11">
    <name type="scientific">Psychroflexus salinarum</name>
    <dbReference type="NCBI Taxonomy" id="546024"/>
    <lineage>
        <taxon>Bacteria</taxon>
        <taxon>Pseudomonadati</taxon>
        <taxon>Bacteroidota</taxon>
        <taxon>Flavobacteriia</taxon>
        <taxon>Flavobacteriales</taxon>
        <taxon>Flavobacteriaceae</taxon>
        <taxon>Psychroflexus</taxon>
    </lineage>
</organism>
<dbReference type="NCBIfam" id="TIGR00447">
    <property type="entry name" value="pth"/>
    <property type="match status" value="1"/>
</dbReference>
<name>A0ABW3GLM0_9FLAO</name>
<dbReference type="GO" id="GO:0004045">
    <property type="term" value="F:peptidyl-tRNA hydrolase activity"/>
    <property type="evidence" value="ECO:0007669"/>
    <property type="project" value="UniProtKB-EC"/>
</dbReference>
<feature type="site" description="Discriminates between blocked and unblocked aminoacyl-tRNA" evidence="7">
    <location>
        <position position="31"/>
    </location>
</feature>
<keyword evidence="4 7" id="KW-0694">RNA-binding</keyword>
<evidence type="ECO:0000256" key="7">
    <source>
        <dbReference type="HAMAP-Rule" id="MF_00083"/>
    </source>
</evidence>
<dbReference type="CDD" id="cd00462">
    <property type="entry name" value="PTH"/>
    <property type="match status" value="1"/>
</dbReference>
<evidence type="ECO:0000313" key="10">
    <source>
        <dbReference type="EMBL" id="MFD0931506.1"/>
    </source>
</evidence>
<dbReference type="PROSITE" id="PS01195">
    <property type="entry name" value="PEPT_TRNA_HYDROL_1"/>
    <property type="match status" value="1"/>
</dbReference>
<accession>A0ABW3GLM0</accession>
<evidence type="ECO:0000256" key="3">
    <source>
        <dbReference type="ARBA" id="ARBA00022801"/>
    </source>
</evidence>
<dbReference type="PROSITE" id="PS01196">
    <property type="entry name" value="PEPT_TRNA_HYDROL_2"/>
    <property type="match status" value="1"/>
</dbReference>
<keyword evidence="7" id="KW-0963">Cytoplasm</keyword>
<gene>
    <name evidence="7 10" type="primary">pth</name>
    <name evidence="10" type="ORF">ACFQ0R_02735</name>
</gene>
<dbReference type="InterPro" id="IPR018171">
    <property type="entry name" value="Pept_tRNA_hydro_CS"/>
</dbReference>
<evidence type="ECO:0000313" key="11">
    <source>
        <dbReference type="Proteomes" id="UP001597049"/>
    </source>
</evidence>
<dbReference type="RefSeq" id="WP_379656840.1">
    <property type="nucleotide sequence ID" value="NZ_JBHTIV010000005.1"/>
</dbReference>
<feature type="binding site" evidence="7">
    <location>
        <position position="36"/>
    </location>
    <ligand>
        <name>tRNA</name>
        <dbReference type="ChEBI" id="CHEBI:17843"/>
    </ligand>
</feature>
<dbReference type="PANTHER" id="PTHR17224:SF1">
    <property type="entry name" value="PEPTIDYL-TRNA HYDROLASE"/>
    <property type="match status" value="1"/>
</dbReference>
<comment type="caution">
    <text evidence="10">The sequence shown here is derived from an EMBL/GenBank/DDBJ whole genome shotgun (WGS) entry which is preliminary data.</text>
</comment>
<sequence>MRAFFARLLSRDKKEEEKDPMKKFLIVGLGNPGPKYENTRHNIGFKILDTLAEKRDITFEADRYGDKTEFNFKGRKFVLIKPSTFMNLSGKAVRYWLDKEKISVQNLMVITDDLNLTFGTLRLKAKGSHGGHNGLKNIQELLQTTAYPRFRFGISDEFSKGNQIDYVLSEWTSEENEKLKERLETSSELILSFGTAGINNTMNSFNGK</sequence>
<dbReference type="InterPro" id="IPR001328">
    <property type="entry name" value="Pept_tRNA_hydro"/>
</dbReference>
<evidence type="ECO:0000256" key="8">
    <source>
        <dbReference type="RuleBase" id="RU000673"/>
    </source>
</evidence>
<evidence type="ECO:0000256" key="1">
    <source>
        <dbReference type="ARBA" id="ARBA00013260"/>
    </source>
</evidence>
<feature type="binding site" evidence="7">
    <location>
        <position position="87"/>
    </location>
    <ligand>
        <name>tRNA</name>
        <dbReference type="ChEBI" id="CHEBI:17843"/>
    </ligand>
</feature>